<sequence>MKKESTSLGPRNISRSLNVCSGLQCLQIGLISPKRRINRQRRSEASTRKMERWLCMSLRI</sequence>
<dbReference type="AlphaFoldDB" id="A0A8A1LDG3"/>
<organism evidence="1 2">
    <name type="scientific">Ajellomyces capsulatus (strain H88)</name>
    <name type="common">Darling's disease fungus</name>
    <name type="synonym">Histoplasma capsulatum</name>
    <dbReference type="NCBI Taxonomy" id="544711"/>
    <lineage>
        <taxon>Eukaryota</taxon>
        <taxon>Fungi</taxon>
        <taxon>Dikarya</taxon>
        <taxon>Ascomycota</taxon>
        <taxon>Pezizomycotina</taxon>
        <taxon>Eurotiomycetes</taxon>
        <taxon>Eurotiomycetidae</taxon>
        <taxon>Onygenales</taxon>
        <taxon>Ajellomycetaceae</taxon>
        <taxon>Histoplasma</taxon>
    </lineage>
</organism>
<dbReference type="VEuPathDB" id="FungiDB:I7I53_11194"/>
<evidence type="ECO:0000313" key="1">
    <source>
        <dbReference type="EMBL" id="QSS50484.1"/>
    </source>
</evidence>
<name>A0A8A1LDG3_AJEC8</name>
<evidence type="ECO:0000313" key="2">
    <source>
        <dbReference type="Proteomes" id="UP000663419"/>
    </source>
</evidence>
<dbReference type="Proteomes" id="UP000663419">
    <property type="component" value="Chromosome 1"/>
</dbReference>
<proteinExistence type="predicted"/>
<accession>A0A8A1LDG3</accession>
<dbReference type="EMBL" id="CP069102">
    <property type="protein sequence ID" value="QSS50484.1"/>
    <property type="molecule type" value="Genomic_DNA"/>
</dbReference>
<protein>
    <submittedName>
        <fullName evidence="1">Uncharacterized protein</fullName>
    </submittedName>
</protein>
<gene>
    <name evidence="1" type="ORF">I7I53_11194</name>
</gene>
<reference evidence="1" key="1">
    <citation type="submission" date="2021-01" db="EMBL/GenBank/DDBJ databases">
        <title>Chromosome-level genome assembly of a human fungal pathogen reveals clustering of transcriptionally co-regulated genes.</title>
        <authorList>
            <person name="Voorhies M."/>
            <person name="Cohen S."/>
            <person name="Shea T.P."/>
            <person name="Petrus S."/>
            <person name="Munoz J.F."/>
            <person name="Poplawski S."/>
            <person name="Goldman W.E."/>
            <person name="Michael T."/>
            <person name="Cuomo C.A."/>
            <person name="Sil A."/>
            <person name="Beyhan S."/>
        </authorList>
    </citation>
    <scope>NUCLEOTIDE SEQUENCE</scope>
    <source>
        <strain evidence="1">H88</strain>
    </source>
</reference>